<dbReference type="EMBL" id="AP018131">
    <property type="protein sequence ID" value="BBA47938.1"/>
    <property type="molecule type" value="Genomic_DNA"/>
</dbReference>
<dbReference type="Proteomes" id="UP000262177">
    <property type="component" value="Chromosome"/>
</dbReference>
<protein>
    <submittedName>
        <fullName evidence="1">Uncharacterized protein</fullName>
    </submittedName>
</protein>
<accession>K2H714</accession>
<gene>
    <name evidence="1" type="ORF">BBJK_00459</name>
    <name evidence="2" type="ORF">BBJK_01348</name>
    <name evidence="3" type="ORF">BBJK_01353</name>
</gene>
<evidence type="ECO:0000313" key="3">
    <source>
        <dbReference type="EMBL" id="BBA47941.1"/>
    </source>
</evidence>
<dbReference type="EMBL" id="AP018131">
    <property type="protein sequence ID" value="BBA47941.1"/>
    <property type="molecule type" value="Genomic_DNA"/>
</dbReference>
<accession>A0A286TAD7</accession>
<sequence length="38" mass="4351">MPKAREQFAEFLDQDSLDRFGILYLTTSVGLGYGRQRA</sequence>
<proteinExistence type="predicted"/>
<dbReference type="EMBL" id="AP018131">
    <property type="protein sequence ID" value="BBA47354.1"/>
    <property type="molecule type" value="Genomic_DNA"/>
</dbReference>
<evidence type="ECO:0000313" key="2">
    <source>
        <dbReference type="EMBL" id="BBA47938.1"/>
    </source>
</evidence>
<evidence type="ECO:0000313" key="4">
    <source>
        <dbReference type="Proteomes" id="UP000262177"/>
    </source>
</evidence>
<evidence type="ECO:0000313" key="1">
    <source>
        <dbReference type="EMBL" id="BBA47354.1"/>
    </source>
</evidence>
<organism evidence="1 4">
    <name type="scientific">Bifidobacterium bifidum LMG 13195</name>
    <dbReference type="NCBI Taxonomy" id="1207542"/>
    <lineage>
        <taxon>Bacteria</taxon>
        <taxon>Bacillati</taxon>
        <taxon>Actinomycetota</taxon>
        <taxon>Actinomycetes</taxon>
        <taxon>Bifidobacteriales</taxon>
        <taxon>Bifidobacteriaceae</taxon>
        <taxon>Bifidobacterium</taxon>
    </lineage>
</organism>
<reference evidence="1 4" key="1">
    <citation type="journal article" date="2017" name="Biosci. Biotechnol. Biochem.">
        <title>Identification and characterization of a sulfoglycosidase from Bifidobacterium bifidum implicated in mucin glycan utilization.</title>
        <authorList>
            <person name="Katoh T."/>
            <person name="Maeshibu T."/>
            <person name="Kikkawa K."/>
            <person name="Gotoh A."/>
            <person name="Tomabechi Y."/>
            <person name="Nakamura M."/>
            <person name="Liao W.-H."/>
            <person name="Yamaguchi M."/>
            <person name="Ashida H."/>
            <person name="Yamamoto K."/>
            <person name="Katayama T."/>
        </authorList>
    </citation>
    <scope>NUCLEOTIDE SEQUENCE [LARGE SCALE GENOMIC DNA]</scope>
    <source>
        <strain evidence="1 4">JCM 7004</strain>
    </source>
</reference>
<dbReference type="AlphaFoldDB" id="A0A286TAD7"/>
<name>A0A286TAD7_BIFBI</name>